<dbReference type="EMBL" id="FWDM01000014">
    <property type="protein sequence ID" value="SLM11901.1"/>
    <property type="molecule type" value="Genomic_DNA"/>
</dbReference>
<dbReference type="Gene3D" id="3.40.190.10">
    <property type="entry name" value="Periplasmic binding protein-like II"/>
    <property type="match status" value="2"/>
</dbReference>
<dbReference type="GO" id="GO:0015888">
    <property type="term" value="P:thiamine transport"/>
    <property type="evidence" value="ECO:0007669"/>
    <property type="project" value="TreeGrafter"/>
</dbReference>
<protein>
    <recommendedName>
        <fullName evidence="4">ABC transporter substrate-binding protein</fullName>
    </recommendedName>
</protein>
<dbReference type="PANTHER" id="PTHR30006">
    <property type="entry name" value="THIAMINE-BINDING PERIPLASMIC PROTEIN-RELATED"/>
    <property type="match status" value="1"/>
</dbReference>
<dbReference type="PANTHER" id="PTHR30006:SF2">
    <property type="entry name" value="ABC TRANSPORTER SUBSTRATE-BINDING PROTEIN"/>
    <property type="match status" value="1"/>
</dbReference>
<name>A0A3P3XHB8_9SPIR</name>
<proteinExistence type="predicted"/>
<dbReference type="InterPro" id="IPR026045">
    <property type="entry name" value="Ferric-bd"/>
</dbReference>
<reference evidence="3" key="1">
    <citation type="submission" date="2017-02" db="EMBL/GenBank/DDBJ databases">
        <authorList>
            <person name="Regsiter A."/>
            <person name="William W."/>
        </authorList>
    </citation>
    <scope>NUCLEOTIDE SEQUENCE</scope>
    <source>
        <strain evidence="3">Bib</strain>
    </source>
</reference>
<feature type="chain" id="PRO_5018228958" description="ABC transporter substrate-binding protein" evidence="2">
    <location>
        <begin position="23"/>
        <end position="335"/>
    </location>
</feature>
<keyword evidence="1 2" id="KW-0732">Signal</keyword>
<dbReference type="GO" id="GO:0030975">
    <property type="term" value="F:thiamine binding"/>
    <property type="evidence" value="ECO:0007669"/>
    <property type="project" value="TreeGrafter"/>
</dbReference>
<sequence length="335" mass="36790">MKARRMILYMLAIIAIAVPAFAKPGQTLVVYSSVDEVNAKKIFDAFTADTGITVQFVQLSSGPAYARIKAEASNPQADVWFGAPSENHIIAKEEKLTVPYKGPNFDKLSKEFKDPDGYWRSFYMNPMAFAVNKEVLARIGAPKPTSWADLLNPAYKGQIQMPSPQSSGTAYNIVASLVVMMGEDKAFDYMKKLSPNVQTYTSSGTAPSKAVQLGQCAIGIQFTPAFFEAIDKGFPIEVIFPKEGVWFEAPAVSILKGAKNLEAAQTLVDWLTTTKGQSVYTEKKTYFYPVLPGVPLGAGMPAFESLKTIDVDAIWAGEQKKRLVERWVNEVLTAK</sequence>
<dbReference type="Pfam" id="PF13416">
    <property type="entry name" value="SBP_bac_8"/>
    <property type="match status" value="1"/>
</dbReference>
<dbReference type="GO" id="GO:0030976">
    <property type="term" value="F:thiamine pyrophosphate binding"/>
    <property type="evidence" value="ECO:0007669"/>
    <property type="project" value="TreeGrafter"/>
</dbReference>
<dbReference type="InterPro" id="IPR006059">
    <property type="entry name" value="SBP"/>
</dbReference>
<feature type="signal peptide" evidence="2">
    <location>
        <begin position="1"/>
        <end position="22"/>
    </location>
</feature>
<evidence type="ECO:0000313" key="3">
    <source>
        <dbReference type="EMBL" id="SLM11901.1"/>
    </source>
</evidence>
<evidence type="ECO:0000256" key="1">
    <source>
        <dbReference type="ARBA" id="ARBA00022729"/>
    </source>
</evidence>
<dbReference type="CDD" id="cd13544">
    <property type="entry name" value="PBP2_Fbp_like_1"/>
    <property type="match status" value="1"/>
</dbReference>
<evidence type="ECO:0008006" key="4">
    <source>
        <dbReference type="Google" id="ProtNLM"/>
    </source>
</evidence>
<dbReference type="SUPFAM" id="SSF53850">
    <property type="entry name" value="Periplasmic binding protein-like II"/>
    <property type="match status" value="1"/>
</dbReference>
<evidence type="ECO:0000256" key="2">
    <source>
        <dbReference type="SAM" id="SignalP"/>
    </source>
</evidence>
<gene>
    <name evidence="3" type="ORF">SPIROBIBN47_210118</name>
</gene>
<dbReference type="AlphaFoldDB" id="A0A3P3XHB8"/>
<dbReference type="GO" id="GO:0030288">
    <property type="term" value="C:outer membrane-bounded periplasmic space"/>
    <property type="evidence" value="ECO:0007669"/>
    <property type="project" value="TreeGrafter"/>
</dbReference>
<dbReference type="PIRSF" id="PIRSF002825">
    <property type="entry name" value="CfbpA"/>
    <property type="match status" value="1"/>
</dbReference>
<organism evidence="3">
    <name type="scientific">uncultured spirochete</name>
    <dbReference type="NCBI Taxonomy" id="156406"/>
    <lineage>
        <taxon>Bacteria</taxon>
        <taxon>Pseudomonadati</taxon>
        <taxon>Spirochaetota</taxon>
        <taxon>Spirochaetia</taxon>
        <taxon>Spirochaetales</taxon>
        <taxon>environmental samples</taxon>
    </lineage>
</organism>
<accession>A0A3P3XHB8</accession>